<evidence type="ECO:0000256" key="2">
    <source>
        <dbReference type="SAM" id="Phobius"/>
    </source>
</evidence>
<gene>
    <name evidence="3" type="ORF">E1091_03885</name>
</gene>
<feature type="transmembrane region" description="Helical" evidence="2">
    <location>
        <begin position="287"/>
        <end position="309"/>
    </location>
</feature>
<dbReference type="Proteomes" id="UP000295626">
    <property type="component" value="Unassembled WGS sequence"/>
</dbReference>
<comment type="caution">
    <text evidence="3">The sequence shown here is derived from an EMBL/GenBank/DDBJ whole genome shotgun (WGS) entry which is preliminary data.</text>
</comment>
<feature type="region of interest" description="Disordered" evidence="1">
    <location>
        <begin position="1"/>
        <end position="30"/>
    </location>
</feature>
<feature type="transmembrane region" description="Helical" evidence="2">
    <location>
        <begin position="315"/>
        <end position="333"/>
    </location>
</feature>
<sequence length="401" mass="43129">MNPTSHLRSGPVAGVDHRPVDERQPAAGTGDDRAAVVTALRLGWWLADAFHQVRCAPAESGGRVSGDRPDKLSNFTEMPVRHRMRMYLDGVDVALADLARLTRGDRLLRATRAAHARVAAPDAETPAWAGDLLVLLDDLNLTVLRWTMATDPRIGRAYRLGRSLADTARGCDRDPLLSRFTHRQAEISRWLAELAGVLPPYSAEAVRRSLADWTGAVRTAGAGVVPDGAPDLAALGAEIREQGERWRSVLTGGLHPRDLLDEDDYARVARNLIIRDRRLVVEATRGIFVPVLVPLLGALLAVVAVSAVAASGSPATRGAVALLGLGAGLAAIWRSVSRGALAVAGEVNRPLVDTELTVRMADRLSRPLHRARSVAAARHQRRPPPEREPGAVARAGPRPWA</sequence>
<dbReference type="EMBL" id="SMKE01000076">
    <property type="protein sequence ID" value="TDC00924.1"/>
    <property type="molecule type" value="Genomic_DNA"/>
</dbReference>
<reference evidence="3 4" key="1">
    <citation type="submission" date="2019-02" db="EMBL/GenBank/DDBJ databases">
        <title>Draft genome sequences of novel Actinobacteria.</title>
        <authorList>
            <person name="Sahin N."/>
            <person name="Ay H."/>
            <person name="Saygin H."/>
        </authorList>
    </citation>
    <scope>NUCLEOTIDE SEQUENCE [LARGE SCALE GENOMIC DNA]</scope>
    <source>
        <strain evidence="3 4">JCM 30529</strain>
    </source>
</reference>
<proteinExistence type="predicted"/>
<feature type="compositionally biased region" description="Basic residues" evidence="1">
    <location>
        <begin position="369"/>
        <end position="382"/>
    </location>
</feature>
<evidence type="ECO:0000313" key="3">
    <source>
        <dbReference type="EMBL" id="TDC00924.1"/>
    </source>
</evidence>
<keyword evidence="2" id="KW-1133">Transmembrane helix</keyword>
<keyword evidence="2" id="KW-0812">Transmembrane</keyword>
<accession>A0ABY2DK91</accession>
<protein>
    <recommendedName>
        <fullName evidence="5">DUF4231 domain-containing protein</fullName>
    </recommendedName>
</protein>
<keyword evidence="4" id="KW-1185">Reference proteome</keyword>
<name>A0ABY2DK91_9ACTN</name>
<evidence type="ECO:0000256" key="1">
    <source>
        <dbReference type="SAM" id="MobiDB-lite"/>
    </source>
</evidence>
<keyword evidence="2" id="KW-0472">Membrane</keyword>
<organism evidence="3 4">
    <name type="scientific">Micromonospora fluostatini</name>
    <dbReference type="NCBI Taxonomy" id="1629071"/>
    <lineage>
        <taxon>Bacteria</taxon>
        <taxon>Bacillati</taxon>
        <taxon>Actinomycetota</taxon>
        <taxon>Actinomycetes</taxon>
        <taxon>Micromonosporales</taxon>
        <taxon>Micromonosporaceae</taxon>
        <taxon>Micromonospora</taxon>
    </lineage>
</organism>
<feature type="region of interest" description="Disordered" evidence="1">
    <location>
        <begin position="369"/>
        <end position="401"/>
    </location>
</feature>
<evidence type="ECO:0008006" key="5">
    <source>
        <dbReference type="Google" id="ProtNLM"/>
    </source>
</evidence>
<feature type="compositionally biased region" description="Basic and acidic residues" evidence="1">
    <location>
        <begin position="15"/>
        <end position="30"/>
    </location>
</feature>
<evidence type="ECO:0000313" key="4">
    <source>
        <dbReference type="Proteomes" id="UP000295626"/>
    </source>
</evidence>